<feature type="region of interest" description="Disordered" evidence="4">
    <location>
        <begin position="91"/>
        <end position="128"/>
    </location>
</feature>
<feature type="compositionally biased region" description="Basic and acidic residues" evidence="4">
    <location>
        <begin position="91"/>
        <end position="112"/>
    </location>
</feature>
<sequence length="1577" mass="173567">MDKPLPNVPAALSNSKQLPANVALTVLSIEGRSHLRRFLLRCLQDEAPQLSQHEAWADALDVALRQLGESISLGGWLAGFRRAKVLKKTLGKEKAAKASDNEKGKGEKEDAIKTSSKQSTEKQASSSLVKEQAAQSTFPVVQDPEAAHKVAFHSLKFFVSKPVVPIPKPTAKHLLLTVAPFGSSDLSAEVDYEVIHADAGCIFTPGLFTFPISYTAVQDSDASILYGLDGWIDDGSLQVVGGSFTIIGAATVIEHVVLLKILRLSVFFYFSLILEQHMLSDSHITLHFPKHPKPPTVSVPVGAPVQRSLSISTVGGRPKKELGFWGYLSKKKDRLLSRASNVAAAAPALVRSGSLDLPLANRPSPRTPRTSEDIGSTPVRRLSFISDFRPSFLQPHRDRSATPPPPTYPFESALSLLKNYEDLLSTSPGIRFPPPLILVRLAEKEKEDPKRRLTGDERTALTSILGWVMGKHDPAKHMIGVTGFVQQQILSVLYSQHIPATPTGISISRPSTPSSQRTPSSMSVPPANPVPPKLTHCGTRRNWMTYKFYGEHDECLGEAVTRLCATSDDRCPEVGCHYKRGQHELRWIHGRTRIVGIISPTSEGNDETEGEDDLPQMWESCDVCKKRSSVDRMQDGTYLLSFAKYLEVLFYSSHIFHLSTPLCEHTKLGLKRPSTSSKESSLPQGRFNIVRNFSWKRRVLSFTLSPIDDIYEVSVPRLQMVKGRPGERNDDARQPPEGPTMVQDDERRKLRREIMKFWQGLSDHMDVLEGNFVHDTTDHGQFQKTLPRLPSSDDAFEPLDDAGAVTPKAGSSRLPSHPPGTPRTPKSTSTPKSSINTADSFPFPGTSSSVPSVEEIPTARSNTSSSSLTSSEVDSLQRLTNMRHAFQKTEQNLYAELWRTPGSCLNNIRRSFQSAGQGATKRLSAWEAKHAANLTSRVAIPTDVEPDWWKSGYHAVPGGNVIVWEKDWGSIIAFTLSSLDYHRELANMSTQTARSVSVPAAPPPTPDPERPSFFSKTVTGKWFSSAPPQLDPDQEGVVWYEPETCSAVIMRKEHPRDPASLLTMSIPDVLRQKPPSDTSNTPPSSRFGSLSISSGKAKATAPLPLSARARPEVQVSMDAAGGHSSGAPLDGADKILHVLDGVFEKPRSRRNSGSDSQGSSGFVETNIRRGKASSIMSTDSDTLTIGPDSIDGHGKPPPPPPKDGSATTSAAPGTSQEEQPLSDEATPTKSSMTSSLTNTLSAALRYMVKSGEMQTPHKYQHGLLHAASPAIDDKPHIKYDWTIGKRLKFSCTVYYAKQFDSLRRRCGIGDVFLKSMSQCELWMAEGGKSKANFWKTSDDQFIIKTLVNAWNVADLQVLIDMGPAYFRHMDATVNKPTVLAKILGFYTVEIRNLETGATQAKADLLVMENLFYKHNILKTFDLKGIQGRRVKAAAQSQHGSKTLFDGDWIEGQQKALTLLHPHSKIILDEAVHLDSDFLAKSNIMDYSLLLGVCEENKVLACGLVDTIGSYTFAKTLEYKAKQGLNSAKEVTVIPPIEYQHRFVNAMESYFLSSPDRWTRPLDDTKVPSDYRHLPSVL</sequence>
<evidence type="ECO:0000313" key="6">
    <source>
        <dbReference type="EMBL" id="CAL1702516.1"/>
    </source>
</evidence>
<keyword evidence="3" id="KW-0808">Transferase</keyword>
<keyword evidence="2 3" id="KW-0067">ATP-binding</keyword>
<evidence type="ECO:0000259" key="5">
    <source>
        <dbReference type="PROSITE" id="PS51455"/>
    </source>
</evidence>
<evidence type="ECO:0000256" key="3">
    <source>
        <dbReference type="PROSITE-ProRule" id="PRU00781"/>
    </source>
</evidence>
<dbReference type="PANTHER" id="PTHR45748:SF7">
    <property type="entry name" value="1-PHOSPHATIDYLINOSITOL 3-PHOSPHATE 5-KINASE-RELATED"/>
    <property type="match status" value="1"/>
</dbReference>
<dbReference type="SUPFAM" id="SSF56104">
    <property type="entry name" value="SAICAR synthase-like"/>
    <property type="match status" value="1"/>
</dbReference>
<evidence type="ECO:0000313" key="7">
    <source>
        <dbReference type="Proteomes" id="UP001497453"/>
    </source>
</evidence>
<dbReference type="InterPro" id="IPR002498">
    <property type="entry name" value="PInositol-4-P-4/5-kinase_core"/>
</dbReference>
<gene>
    <name evidence="6" type="ORF">GFSPODELE1_LOCUS4080</name>
</gene>
<dbReference type="Proteomes" id="UP001497453">
    <property type="component" value="Chromosome 2"/>
</dbReference>
<name>A0ABP1D3S4_9APHY</name>
<proteinExistence type="predicted"/>
<feature type="domain" description="PIPK" evidence="5">
    <location>
        <begin position="1228"/>
        <end position="1550"/>
    </location>
</feature>
<feature type="compositionally biased region" description="Polar residues" evidence="4">
    <location>
        <begin position="1151"/>
        <end position="1163"/>
    </location>
</feature>
<feature type="compositionally biased region" description="Low complexity" evidence="4">
    <location>
        <begin position="1075"/>
        <end position="1094"/>
    </location>
</feature>
<feature type="compositionally biased region" description="Polar residues" evidence="4">
    <location>
        <begin position="113"/>
        <end position="128"/>
    </location>
</feature>
<protein>
    <recommendedName>
        <fullName evidence="5">PIPK domain-containing protein</fullName>
    </recommendedName>
</protein>
<evidence type="ECO:0000256" key="1">
    <source>
        <dbReference type="ARBA" id="ARBA00022741"/>
    </source>
</evidence>
<organism evidence="6 7">
    <name type="scientific">Somion occarium</name>
    <dbReference type="NCBI Taxonomy" id="3059160"/>
    <lineage>
        <taxon>Eukaryota</taxon>
        <taxon>Fungi</taxon>
        <taxon>Dikarya</taxon>
        <taxon>Basidiomycota</taxon>
        <taxon>Agaricomycotina</taxon>
        <taxon>Agaricomycetes</taxon>
        <taxon>Polyporales</taxon>
        <taxon>Cerrenaceae</taxon>
        <taxon>Somion</taxon>
    </lineage>
</organism>
<dbReference type="InterPro" id="IPR027484">
    <property type="entry name" value="PInositol-4-P-5-kinase_N"/>
</dbReference>
<keyword evidence="1 3" id="KW-0547">Nucleotide-binding</keyword>
<dbReference type="Gene3D" id="3.30.810.10">
    <property type="entry name" value="2-Layer Sandwich"/>
    <property type="match status" value="1"/>
</dbReference>
<evidence type="ECO:0000256" key="4">
    <source>
        <dbReference type="SAM" id="MobiDB-lite"/>
    </source>
</evidence>
<feature type="compositionally biased region" description="Polar residues" evidence="4">
    <location>
        <begin position="835"/>
        <end position="851"/>
    </location>
</feature>
<feature type="region of interest" description="Disordered" evidence="4">
    <location>
        <begin position="1144"/>
        <end position="1234"/>
    </location>
</feature>
<keyword evidence="3" id="KW-0418">Kinase</keyword>
<dbReference type="InterPro" id="IPR044769">
    <property type="entry name" value="PIKfyve_PIPKc"/>
</dbReference>
<dbReference type="PANTHER" id="PTHR45748">
    <property type="entry name" value="1-PHOSPHATIDYLINOSITOL 3-PHOSPHATE 5-KINASE-RELATED"/>
    <property type="match status" value="1"/>
</dbReference>
<dbReference type="Gene3D" id="3.30.800.10">
    <property type="entry name" value="Phosphatidylinositol Phosphate Kinase II Beta"/>
    <property type="match status" value="1"/>
</dbReference>
<evidence type="ECO:0000256" key="2">
    <source>
        <dbReference type="ARBA" id="ARBA00022840"/>
    </source>
</evidence>
<reference evidence="7" key="1">
    <citation type="submission" date="2024-04" db="EMBL/GenBank/DDBJ databases">
        <authorList>
            <person name="Shaw F."/>
            <person name="Minotto A."/>
        </authorList>
    </citation>
    <scope>NUCLEOTIDE SEQUENCE [LARGE SCALE GENOMIC DNA]</scope>
</reference>
<feature type="compositionally biased region" description="Polar residues" evidence="4">
    <location>
        <begin position="1205"/>
        <end position="1229"/>
    </location>
</feature>
<feature type="compositionally biased region" description="Low complexity" evidence="4">
    <location>
        <begin position="861"/>
        <end position="871"/>
    </location>
</feature>
<feature type="region of interest" description="Disordered" evidence="4">
    <location>
        <begin position="782"/>
        <end position="872"/>
    </location>
</feature>
<dbReference type="EMBL" id="OZ037945">
    <property type="protein sequence ID" value="CAL1702516.1"/>
    <property type="molecule type" value="Genomic_DNA"/>
</dbReference>
<feature type="compositionally biased region" description="Polar residues" evidence="4">
    <location>
        <begin position="1174"/>
        <end position="1183"/>
    </location>
</feature>
<feature type="compositionally biased region" description="Low complexity" evidence="4">
    <location>
        <begin position="503"/>
        <end position="523"/>
    </location>
</feature>
<feature type="region of interest" description="Disordered" evidence="4">
    <location>
        <begin position="1065"/>
        <end position="1096"/>
    </location>
</feature>
<accession>A0ABP1D3S4</accession>
<feature type="compositionally biased region" description="Low complexity" evidence="4">
    <location>
        <begin position="823"/>
        <end position="834"/>
    </location>
</feature>
<dbReference type="SMART" id="SM00330">
    <property type="entry name" value="PIPKc"/>
    <property type="match status" value="1"/>
</dbReference>
<feature type="region of interest" description="Disordered" evidence="4">
    <location>
        <begin position="503"/>
        <end position="533"/>
    </location>
</feature>
<dbReference type="CDD" id="cd17300">
    <property type="entry name" value="PIPKc_PIKfyve"/>
    <property type="match status" value="1"/>
</dbReference>
<feature type="compositionally biased region" description="Basic and acidic residues" evidence="4">
    <location>
        <begin position="724"/>
        <end position="734"/>
    </location>
</feature>
<feature type="region of interest" description="Disordered" evidence="4">
    <location>
        <begin position="722"/>
        <end position="747"/>
    </location>
</feature>
<keyword evidence="7" id="KW-1185">Reference proteome</keyword>
<dbReference type="PROSITE" id="PS51455">
    <property type="entry name" value="PIPK"/>
    <property type="match status" value="1"/>
</dbReference>
<dbReference type="InterPro" id="IPR027483">
    <property type="entry name" value="PInositol-4-P-4/5-kinase_C_sf"/>
</dbReference>
<dbReference type="Pfam" id="PF01504">
    <property type="entry name" value="PIP5K"/>
    <property type="match status" value="1"/>
</dbReference>